<evidence type="ECO:0000256" key="1">
    <source>
        <dbReference type="ARBA" id="ARBA00001947"/>
    </source>
</evidence>
<evidence type="ECO:0000313" key="11">
    <source>
        <dbReference type="EMBL" id="MBD0830626.1"/>
    </source>
</evidence>
<proteinExistence type="inferred from homology"/>
<dbReference type="PANTHER" id="PTHR43690:SF17">
    <property type="entry name" value="PROTEIN YHJJ"/>
    <property type="match status" value="1"/>
</dbReference>
<dbReference type="GO" id="GO:0006508">
    <property type="term" value="P:proteolysis"/>
    <property type="evidence" value="ECO:0007669"/>
    <property type="project" value="UniProtKB-KW"/>
</dbReference>
<evidence type="ECO:0000256" key="4">
    <source>
        <dbReference type="ARBA" id="ARBA00022723"/>
    </source>
</evidence>
<keyword evidence="7" id="KW-0482">Metalloprotease</keyword>
<evidence type="ECO:0000259" key="10">
    <source>
        <dbReference type="Pfam" id="PF05193"/>
    </source>
</evidence>
<gene>
    <name evidence="11" type="ORF">ICJ83_00635</name>
</gene>
<dbReference type="Gene3D" id="3.30.830.10">
    <property type="entry name" value="Metalloenzyme, LuxS/M16 peptidase-like"/>
    <property type="match status" value="2"/>
</dbReference>
<name>A0A8J6UEC4_9FLAO</name>
<dbReference type="EMBL" id="JACVXB010000001">
    <property type="protein sequence ID" value="MBD0830626.1"/>
    <property type="molecule type" value="Genomic_DNA"/>
</dbReference>
<dbReference type="Pfam" id="PF05193">
    <property type="entry name" value="Peptidase_M16_C"/>
    <property type="match status" value="2"/>
</dbReference>
<dbReference type="AlphaFoldDB" id="A0A8J6UEC4"/>
<comment type="caution">
    <text evidence="11">The sequence shown here is derived from an EMBL/GenBank/DDBJ whole genome shotgun (WGS) entry which is preliminary data.</text>
</comment>
<accession>A0A8J6UEC4</accession>
<evidence type="ECO:0000313" key="12">
    <source>
        <dbReference type="Proteomes" id="UP000600588"/>
    </source>
</evidence>
<dbReference type="InterPro" id="IPR011765">
    <property type="entry name" value="Pept_M16_N"/>
</dbReference>
<reference evidence="11 12" key="1">
    <citation type="submission" date="2020-09" db="EMBL/GenBank/DDBJ databases">
        <title>TT11 complete genome.</title>
        <authorList>
            <person name="Wu Z."/>
        </authorList>
    </citation>
    <scope>NUCLEOTIDE SEQUENCE [LARGE SCALE GENOMIC DNA]</scope>
    <source>
        <strain evidence="11 12">TT11</strain>
    </source>
</reference>
<keyword evidence="12" id="KW-1185">Reference proteome</keyword>
<dbReference type="InterPro" id="IPR007863">
    <property type="entry name" value="Peptidase_M16_C"/>
</dbReference>
<dbReference type="InterPro" id="IPR001431">
    <property type="entry name" value="Pept_M16_Zn_BS"/>
</dbReference>
<dbReference type="RefSeq" id="WP_188228436.1">
    <property type="nucleotide sequence ID" value="NZ_JACVXB010000001.1"/>
</dbReference>
<sequence>MKVSVKHLLFSLSIFLVSAHFFGQNLFMPEGVTYKKLDNGFSYYLLPEDSERGKITVNLISTIGSLVETPEERGVAHFIEHMVFKGSKNYPGNETMKTLDKMGLRIGRDYNASVNSTKTEYHINLPEGNWDYLKQTLLLMKDWVGDLEMGEASFKIEQKVVIEEIRKRHSAISPYLNGTILEGHGGLGTEQQINGITAERVKDFYKKYYTPNQFALVIQGKVNEKKVTRFIEKLFSKIPEALNKTQRNYIDLTKTTVVDSNYVSVISPEIPWLVMAFKFPSYAINSKAAVKNDFVQYLFCKILENRLASYPNTMLSGTKVNTSQILPGTTMFNVRLKGNNSITYTEMLNGFCEVVAEAKANGFNQEEINFFIQEYINNITEKQSDGFMTLAEVEKHFLKGEVPLEKEQQLALLKAIQQNLKPEAFNALLNAFTNYSKTILFDSTLKAWNKDFSESYILNKIDNIDSEEFQLETFKFSEPNSTFVKRNKTNLPDIKLEEVSPKAVLNKKVIGDNLYSLTFNNGLTVLVNKDKEARSQIRLVSKLGLKYLPENESVVFKEAVNLFNNQFNNLSREDSPALLRRYMFTAKSKISENYFEFELRGNNTHLNYENLLKGFHLIIAKENTPDSEDFLHKLKENLSLINFKNTDFNNDLVQRLFGYNQTFKRSFNNAYVYVGGNLPENIDDLIATYIGGISKVEEPNGQGVVLQDFNDLEPKYIEEARGKIQKRASFIFKNKLERNYTLKDQLTADAIAEYGYAQIFETLRKKLGLIYSLGADAYGNRESKTSTVSLRYIADNNNLERCKAVMINEILKPMRSGIISKENVAISKAKVSSKMQLYFYDENVLSNTYLKNALKYGRLLKIDDLEKEIKNIQAKDIQQLMKRLIHWSENNF</sequence>
<evidence type="ECO:0000259" key="9">
    <source>
        <dbReference type="Pfam" id="PF00675"/>
    </source>
</evidence>
<dbReference type="Proteomes" id="UP000600588">
    <property type="component" value="Unassembled WGS sequence"/>
</dbReference>
<evidence type="ECO:0000256" key="8">
    <source>
        <dbReference type="RuleBase" id="RU004447"/>
    </source>
</evidence>
<dbReference type="Pfam" id="PF00675">
    <property type="entry name" value="Peptidase_M16"/>
    <property type="match status" value="1"/>
</dbReference>
<evidence type="ECO:0000256" key="6">
    <source>
        <dbReference type="ARBA" id="ARBA00022833"/>
    </source>
</evidence>
<feature type="domain" description="Peptidase M16 C-terminal" evidence="10">
    <location>
        <begin position="196"/>
        <end position="369"/>
    </location>
</feature>
<dbReference type="PROSITE" id="PS00143">
    <property type="entry name" value="INSULINASE"/>
    <property type="match status" value="1"/>
</dbReference>
<dbReference type="GO" id="GO:0046872">
    <property type="term" value="F:metal ion binding"/>
    <property type="evidence" value="ECO:0007669"/>
    <property type="project" value="UniProtKB-KW"/>
</dbReference>
<comment type="similarity">
    <text evidence="2 8">Belongs to the peptidase M16 family.</text>
</comment>
<evidence type="ECO:0000256" key="7">
    <source>
        <dbReference type="ARBA" id="ARBA00023049"/>
    </source>
</evidence>
<dbReference type="GO" id="GO:0004222">
    <property type="term" value="F:metalloendopeptidase activity"/>
    <property type="evidence" value="ECO:0007669"/>
    <property type="project" value="InterPro"/>
</dbReference>
<keyword evidence="3" id="KW-0645">Protease</keyword>
<dbReference type="InterPro" id="IPR050626">
    <property type="entry name" value="Peptidase_M16"/>
</dbReference>
<keyword evidence="6" id="KW-0862">Zinc</keyword>
<dbReference type="SUPFAM" id="SSF63411">
    <property type="entry name" value="LuxS/MPP-like metallohydrolase"/>
    <property type="match status" value="2"/>
</dbReference>
<dbReference type="PANTHER" id="PTHR43690">
    <property type="entry name" value="NARDILYSIN"/>
    <property type="match status" value="1"/>
</dbReference>
<keyword evidence="5" id="KW-0378">Hydrolase</keyword>
<comment type="cofactor">
    <cofactor evidence="1">
        <name>Zn(2+)</name>
        <dbReference type="ChEBI" id="CHEBI:29105"/>
    </cofactor>
</comment>
<evidence type="ECO:0000256" key="3">
    <source>
        <dbReference type="ARBA" id="ARBA00022670"/>
    </source>
</evidence>
<keyword evidence="4" id="KW-0479">Metal-binding</keyword>
<evidence type="ECO:0000256" key="2">
    <source>
        <dbReference type="ARBA" id="ARBA00007261"/>
    </source>
</evidence>
<feature type="domain" description="Peptidase M16 N-terminal" evidence="9">
    <location>
        <begin position="48"/>
        <end position="170"/>
    </location>
</feature>
<evidence type="ECO:0000256" key="5">
    <source>
        <dbReference type="ARBA" id="ARBA00022801"/>
    </source>
</evidence>
<dbReference type="InterPro" id="IPR011249">
    <property type="entry name" value="Metalloenz_LuxS/M16"/>
</dbReference>
<protein>
    <submittedName>
        <fullName evidence="11">Insulinase family protein</fullName>
    </submittedName>
</protein>
<feature type="domain" description="Peptidase M16 C-terminal" evidence="10">
    <location>
        <begin position="668"/>
        <end position="827"/>
    </location>
</feature>
<organism evidence="11 12">
    <name type="scientific">Aestuariibaculum sediminum</name>
    <dbReference type="NCBI Taxonomy" id="2770637"/>
    <lineage>
        <taxon>Bacteria</taxon>
        <taxon>Pseudomonadati</taxon>
        <taxon>Bacteroidota</taxon>
        <taxon>Flavobacteriia</taxon>
        <taxon>Flavobacteriales</taxon>
        <taxon>Flavobacteriaceae</taxon>
    </lineage>
</organism>